<reference evidence="2" key="1">
    <citation type="submission" date="2021-06" db="EMBL/GenBank/DDBJ databases">
        <authorList>
            <person name="Hodson N. C."/>
            <person name="Mongue J. A."/>
            <person name="Jaron S. K."/>
        </authorList>
    </citation>
    <scope>NUCLEOTIDE SEQUENCE</scope>
</reference>
<dbReference type="EMBL" id="CAJVCH010114724">
    <property type="protein sequence ID" value="CAG7724872.1"/>
    <property type="molecule type" value="Genomic_DNA"/>
</dbReference>
<organism evidence="2 3">
    <name type="scientific">Allacma fusca</name>
    <dbReference type="NCBI Taxonomy" id="39272"/>
    <lineage>
        <taxon>Eukaryota</taxon>
        <taxon>Metazoa</taxon>
        <taxon>Ecdysozoa</taxon>
        <taxon>Arthropoda</taxon>
        <taxon>Hexapoda</taxon>
        <taxon>Collembola</taxon>
        <taxon>Symphypleona</taxon>
        <taxon>Sminthuridae</taxon>
        <taxon>Allacma</taxon>
    </lineage>
</organism>
<evidence type="ECO:0000313" key="3">
    <source>
        <dbReference type="Proteomes" id="UP000708208"/>
    </source>
</evidence>
<comment type="caution">
    <text evidence="2">The sequence shown here is derived from an EMBL/GenBank/DDBJ whole genome shotgun (WGS) entry which is preliminary data.</text>
</comment>
<proteinExistence type="predicted"/>
<dbReference type="AlphaFoldDB" id="A0A8J2JV68"/>
<name>A0A8J2JV68_9HEXA</name>
<accession>A0A8J2JV68</accession>
<gene>
    <name evidence="2" type="ORF">AFUS01_LOCUS13865</name>
</gene>
<evidence type="ECO:0000313" key="2">
    <source>
        <dbReference type="EMBL" id="CAG7724872.1"/>
    </source>
</evidence>
<feature type="region of interest" description="Disordered" evidence="1">
    <location>
        <begin position="84"/>
        <end position="116"/>
    </location>
</feature>
<keyword evidence="3" id="KW-1185">Reference proteome</keyword>
<protein>
    <submittedName>
        <fullName evidence="2">Uncharacterized protein</fullName>
    </submittedName>
</protein>
<dbReference type="Proteomes" id="UP000708208">
    <property type="component" value="Unassembled WGS sequence"/>
</dbReference>
<evidence type="ECO:0000256" key="1">
    <source>
        <dbReference type="SAM" id="MobiDB-lite"/>
    </source>
</evidence>
<sequence length="116" mass="13174">MWSSHLWRVKRVLLKNVTPTFTARIESAQELVFEWRLQEETGFAVIRWKMTEVHVHNIPSIAIGSRERSACSLAIARQFRETHRPPAVPACRPTGQVSAPARPPRPHLQSPPPPPS</sequence>